<dbReference type="OrthoDB" id="25029at2759"/>
<dbReference type="STRING" id="77044.A0A1S8A7K0"/>
<accession>A0A1S8A7K0</accession>
<dbReference type="InterPro" id="IPR023797">
    <property type="entry name" value="RNA3'_phos_cyclase_dom"/>
</dbReference>
<protein>
    <submittedName>
        <fullName evidence="3">Putative RNA 3-terminal phosphate cyclase protein</fullName>
    </submittedName>
</protein>
<keyword evidence="4" id="KW-1185">Reference proteome</keyword>
<gene>
    <name evidence="3" type="ORF">SAMD00023353_2001480</name>
</gene>
<reference evidence="3" key="1">
    <citation type="submission" date="2016-03" db="EMBL/GenBank/DDBJ databases">
        <title>Draft genome sequence of Rosellinia necatrix.</title>
        <authorList>
            <person name="Kanematsu S."/>
        </authorList>
    </citation>
    <scope>NUCLEOTIDE SEQUENCE [LARGE SCALE GENOMIC DNA]</scope>
    <source>
        <strain evidence="3">W97</strain>
    </source>
</reference>
<organism evidence="3">
    <name type="scientific">Rosellinia necatrix</name>
    <name type="common">White root-rot fungus</name>
    <dbReference type="NCBI Taxonomy" id="77044"/>
    <lineage>
        <taxon>Eukaryota</taxon>
        <taxon>Fungi</taxon>
        <taxon>Dikarya</taxon>
        <taxon>Ascomycota</taxon>
        <taxon>Pezizomycotina</taxon>
        <taxon>Sordariomycetes</taxon>
        <taxon>Xylariomycetidae</taxon>
        <taxon>Xylariales</taxon>
        <taxon>Xylariaceae</taxon>
        <taxon>Rosellinia</taxon>
    </lineage>
</organism>
<dbReference type="InterPro" id="IPR037136">
    <property type="entry name" value="RNA3'_phos_cyclase_dom_sf"/>
</dbReference>
<evidence type="ECO:0000256" key="1">
    <source>
        <dbReference type="SAM" id="MobiDB-lite"/>
    </source>
</evidence>
<dbReference type="AlphaFoldDB" id="A0A1S8A7K0"/>
<proteinExistence type="predicted"/>
<dbReference type="GO" id="GO:0003824">
    <property type="term" value="F:catalytic activity"/>
    <property type="evidence" value="ECO:0007669"/>
    <property type="project" value="InterPro"/>
</dbReference>
<feature type="region of interest" description="Disordered" evidence="1">
    <location>
        <begin position="41"/>
        <end position="69"/>
    </location>
</feature>
<dbReference type="EMBL" id="DF977465">
    <property type="protein sequence ID" value="GAW26074.1"/>
    <property type="molecule type" value="Genomic_DNA"/>
</dbReference>
<dbReference type="InterPro" id="IPR013792">
    <property type="entry name" value="RNA3'P_cycl/enolpyr_Trfase_a/b"/>
</dbReference>
<dbReference type="Proteomes" id="UP000054516">
    <property type="component" value="Unassembled WGS sequence"/>
</dbReference>
<dbReference type="SUPFAM" id="SSF55205">
    <property type="entry name" value="EPT/RTPC-like"/>
    <property type="match status" value="1"/>
</dbReference>
<feature type="domain" description="RNA 3'-terminal phosphate cyclase" evidence="2">
    <location>
        <begin position="14"/>
        <end position="48"/>
    </location>
</feature>
<evidence type="ECO:0000259" key="2">
    <source>
        <dbReference type="Pfam" id="PF01137"/>
    </source>
</evidence>
<dbReference type="Gene3D" id="3.65.10.20">
    <property type="entry name" value="RNA 3'-terminal phosphate cyclase domain"/>
    <property type="match status" value="1"/>
</dbReference>
<dbReference type="Pfam" id="PF01137">
    <property type="entry name" value="RTC"/>
    <property type="match status" value="1"/>
</dbReference>
<name>A0A1S8A7K0_ROSNE</name>
<sequence length="69" mass="7049">MAPLKSLLIDGCTGEGGGQLVRLACALAAVTSQPIRIINIRGNRDRGGGETDLSEGRENAAENASSPKA</sequence>
<evidence type="ECO:0000313" key="4">
    <source>
        <dbReference type="Proteomes" id="UP000054516"/>
    </source>
</evidence>
<evidence type="ECO:0000313" key="3">
    <source>
        <dbReference type="EMBL" id="GAW26074.1"/>
    </source>
</evidence>
<feature type="compositionally biased region" description="Basic and acidic residues" evidence="1">
    <location>
        <begin position="42"/>
        <end position="60"/>
    </location>
</feature>